<sequence>MYNQNENLNKSDNIDNSSEECNLIYEEENAIKNNNEDSFRTLSKNSPSSPIYSSKPFKHSIDFILGINHFQEENRKCETKLSEDSNENMSQAKKPKTLDQL</sequence>
<evidence type="ECO:0000256" key="1">
    <source>
        <dbReference type="SAM" id="MobiDB-lite"/>
    </source>
</evidence>
<feature type="compositionally biased region" description="Low complexity" evidence="1">
    <location>
        <begin position="43"/>
        <end position="53"/>
    </location>
</feature>
<keyword evidence="3" id="KW-1185">Reference proteome</keyword>
<gene>
    <name evidence="2" type="ORF">BpHYR1_026999</name>
</gene>
<reference evidence="2 3" key="1">
    <citation type="journal article" date="2018" name="Sci. Rep.">
        <title>Genomic signatures of local adaptation to the degree of environmental predictability in rotifers.</title>
        <authorList>
            <person name="Franch-Gras L."/>
            <person name="Hahn C."/>
            <person name="Garcia-Roger E.M."/>
            <person name="Carmona M.J."/>
            <person name="Serra M."/>
            <person name="Gomez A."/>
        </authorList>
    </citation>
    <scope>NUCLEOTIDE SEQUENCE [LARGE SCALE GENOMIC DNA]</scope>
    <source>
        <strain evidence="2">HYR1</strain>
    </source>
</reference>
<dbReference type="AlphaFoldDB" id="A0A3M7SPM6"/>
<evidence type="ECO:0000313" key="2">
    <source>
        <dbReference type="EMBL" id="RNA37655.1"/>
    </source>
</evidence>
<evidence type="ECO:0000313" key="3">
    <source>
        <dbReference type="Proteomes" id="UP000276133"/>
    </source>
</evidence>
<dbReference type="Proteomes" id="UP000276133">
    <property type="component" value="Unassembled WGS sequence"/>
</dbReference>
<organism evidence="2 3">
    <name type="scientific">Brachionus plicatilis</name>
    <name type="common">Marine rotifer</name>
    <name type="synonym">Brachionus muelleri</name>
    <dbReference type="NCBI Taxonomy" id="10195"/>
    <lineage>
        <taxon>Eukaryota</taxon>
        <taxon>Metazoa</taxon>
        <taxon>Spiralia</taxon>
        <taxon>Gnathifera</taxon>
        <taxon>Rotifera</taxon>
        <taxon>Eurotatoria</taxon>
        <taxon>Monogononta</taxon>
        <taxon>Pseudotrocha</taxon>
        <taxon>Ploima</taxon>
        <taxon>Brachionidae</taxon>
        <taxon>Brachionus</taxon>
    </lineage>
</organism>
<dbReference type="EMBL" id="REGN01001010">
    <property type="protein sequence ID" value="RNA37655.1"/>
    <property type="molecule type" value="Genomic_DNA"/>
</dbReference>
<feature type="region of interest" description="Disordered" evidence="1">
    <location>
        <begin position="77"/>
        <end position="101"/>
    </location>
</feature>
<protein>
    <submittedName>
        <fullName evidence="2">Uncharacterized protein</fullName>
    </submittedName>
</protein>
<accession>A0A3M7SPM6</accession>
<proteinExistence type="predicted"/>
<name>A0A3M7SPM6_BRAPC</name>
<feature type="region of interest" description="Disordered" evidence="1">
    <location>
        <begin position="34"/>
        <end position="53"/>
    </location>
</feature>
<comment type="caution">
    <text evidence="2">The sequence shown here is derived from an EMBL/GenBank/DDBJ whole genome shotgun (WGS) entry which is preliminary data.</text>
</comment>